<dbReference type="InterPro" id="IPR011335">
    <property type="entry name" value="Restrct_endonuc-II-like"/>
</dbReference>
<feature type="region of interest" description="Disordered" evidence="7">
    <location>
        <begin position="306"/>
        <end position="326"/>
    </location>
</feature>
<dbReference type="CDD" id="cd22325">
    <property type="entry name" value="ERCC1_C-like"/>
    <property type="match status" value="1"/>
</dbReference>
<keyword evidence="4" id="KW-0238">DNA-binding</keyword>
<evidence type="ECO:0000313" key="10">
    <source>
        <dbReference type="Proteomes" id="UP001162640"/>
    </source>
</evidence>
<dbReference type="AlphaFoldDB" id="A0A9W7B7A1"/>
<evidence type="ECO:0000256" key="4">
    <source>
        <dbReference type="ARBA" id="ARBA00023125"/>
    </source>
</evidence>
<evidence type="ECO:0000256" key="2">
    <source>
        <dbReference type="ARBA" id="ARBA00008283"/>
    </source>
</evidence>
<dbReference type="SUPFAM" id="SSF52980">
    <property type="entry name" value="Restriction endonuclease-like"/>
    <property type="match status" value="1"/>
</dbReference>
<dbReference type="Gene3D" id="3.40.50.10130">
    <property type="match status" value="1"/>
</dbReference>
<keyword evidence="5" id="KW-0234">DNA repair</keyword>
<feature type="compositionally biased region" description="Polar residues" evidence="7">
    <location>
        <begin position="116"/>
        <end position="131"/>
    </location>
</feature>
<comment type="similarity">
    <text evidence="2">Belongs to the ERCC1/RAD10/SWI10 family.</text>
</comment>
<dbReference type="Gene3D" id="1.10.150.20">
    <property type="entry name" value="5' to 3' exonuclease, C-terminal subdomain"/>
    <property type="match status" value="1"/>
</dbReference>
<feature type="compositionally biased region" description="Pro residues" evidence="7">
    <location>
        <begin position="28"/>
        <end position="43"/>
    </location>
</feature>
<reference evidence="10" key="1">
    <citation type="journal article" date="2023" name="Commun. Biol.">
        <title>Genome analysis of Parmales, the sister group of diatoms, reveals the evolutionary specialization of diatoms from phago-mixotrophs to photoautotrophs.</title>
        <authorList>
            <person name="Ban H."/>
            <person name="Sato S."/>
            <person name="Yoshikawa S."/>
            <person name="Yamada K."/>
            <person name="Nakamura Y."/>
            <person name="Ichinomiya M."/>
            <person name="Sato N."/>
            <person name="Blanc-Mathieu R."/>
            <person name="Endo H."/>
            <person name="Kuwata A."/>
            <person name="Ogata H."/>
        </authorList>
    </citation>
    <scope>NUCLEOTIDE SEQUENCE [LARGE SCALE GENOMIC DNA]</scope>
</reference>
<dbReference type="GO" id="GO:0003684">
    <property type="term" value="F:damaged DNA binding"/>
    <property type="evidence" value="ECO:0007669"/>
    <property type="project" value="InterPro"/>
</dbReference>
<evidence type="ECO:0000256" key="7">
    <source>
        <dbReference type="SAM" id="MobiDB-lite"/>
    </source>
</evidence>
<sequence>MFNQFLPPSLQESKKALAKSEKALAVPKIPPKGKPPLSQPTPPTTTTTTMTTTKLAAVRANPYKNNNPPPRAKNPYANTNKPTTTTSMTAASNKRPKPSPAPVPDPFSTEAPFSPSKYTLSQTFAPSSTSGAHHAKGPNSNTVRGALSSFSSSSSSTPTPNFAVNNRESHSTLDPRYLHVNSQLDEKKHPLLHLLNSIPYKLSPIVPDFIMGATRCAIFCELNYHLLNPGYIQRRVDELRGDFDIRVILIHATAANVASHQNVLTKLAVSSMKNETNLIICETLEECVRWIESFKIYENKPTTMIEPSEDGYKPHASAANKRGGKGETLEEAFRNRAINGITHIHSLNRTDASMLLKEFKTFGNVCTAESGELSLVEGLGGKKVKRLREVMTKPWRTEKEKEKEKGVEPDKTT</sequence>
<dbReference type="PANTHER" id="PTHR12749:SF0">
    <property type="entry name" value="DNA EXCISION REPAIR PROTEIN ERCC-1"/>
    <property type="match status" value="1"/>
</dbReference>
<dbReference type="GO" id="GO:0070914">
    <property type="term" value="P:UV-damage excision repair"/>
    <property type="evidence" value="ECO:0007669"/>
    <property type="project" value="TreeGrafter"/>
</dbReference>
<accession>A0A9W7B7A1</accession>
<evidence type="ECO:0000313" key="9">
    <source>
        <dbReference type="EMBL" id="GMH82402.1"/>
    </source>
</evidence>
<feature type="compositionally biased region" description="Low complexity" evidence="7">
    <location>
        <begin position="44"/>
        <end position="66"/>
    </location>
</feature>
<feature type="region of interest" description="Disordered" evidence="7">
    <location>
        <begin position="394"/>
        <end position="413"/>
    </location>
</feature>
<evidence type="ECO:0000256" key="1">
    <source>
        <dbReference type="ARBA" id="ARBA00004123"/>
    </source>
</evidence>
<proteinExistence type="inferred from homology"/>
<evidence type="ECO:0000256" key="5">
    <source>
        <dbReference type="ARBA" id="ARBA00023204"/>
    </source>
</evidence>
<dbReference type="GO" id="GO:0003697">
    <property type="term" value="F:single-stranded DNA binding"/>
    <property type="evidence" value="ECO:0007669"/>
    <property type="project" value="TreeGrafter"/>
</dbReference>
<evidence type="ECO:0000256" key="3">
    <source>
        <dbReference type="ARBA" id="ARBA00022763"/>
    </source>
</evidence>
<feature type="domain" description="ERCC1-like central" evidence="8">
    <location>
        <begin position="186"/>
        <end position="295"/>
    </location>
</feature>
<dbReference type="GO" id="GO:0000110">
    <property type="term" value="C:nucleotide-excision repair factor 1 complex"/>
    <property type="evidence" value="ECO:0007669"/>
    <property type="project" value="TreeGrafter"/>
</dbReference>
<name>A0A9W7B7A1_9STRA</name>
<dbReference type="InterPro" id="IPR004579">
    <property type="entry name" value="ERCC1/RAD10/SWI10"/>
</dbReference>
<evidence type="ECO:0000259" key="8">
    <source>
        <dbReference type="Pfam" id="PF03834"/>
    </source>
</evidence>
<feature type="region of interest" description="Disordered" evidence="7">
    <location>
        <begin position="1"/>
        <end position="170"/>
    </location>
</feature>
<dbReference type="GO" id="GO:0006302">
    <property type="term" value="P:double-strand break repair"/>
    <property type="evidence" value="ECO:0007669"/>
    <property type="project" value="UniProtKB-ARBA"/>
</dbReference>
<feature type="compositionally biased region" description="Low complexity" evidence="7">
    <location>
        <begin position="73"/>
        <end position="93"/>
    </location>
</feature>
<comment type="caution">
    <text evidence="9">The sequence shown here is derived from an EMBL/GenBank/DDBJ whole genome shotgun (WGS) entry which is preliminary data.</text>
</comment>
<feature type="compositionally biased region" description="Basic and acidic residues" evidence="7">
    <location>
        <begin position="12"/>
        <end position="22"/>
    </location>
</feature>
<dbReference type="SUPFAM" id="SSF47781">
    <property type="entry name" value="RuvA domain 2-like"/>
    <property type="match status" value="1"/>
</dbReference>
<dbReference type="Pfam" id="PF03834">
    <property type="entry name" value="Rad10"/>
    <property type="match status" value="1"/>
</dbReference>
<protein>
    <recommendedName>
        <fullName evidence="8">ERCC1-like central domain-containing protein</fullName>
    </recommendedName>
</protein>
<keyword evidence="3" id="KW-0227">DNA damage</keyword>
<evidence type="ECO:0000256" key="6">
    <source>
        <dbReference type="ARBA" id="ARBA00023242"/>
    </source>
</evidence>
<dbReference type="InterPro" id="IPR047260">
    <property type="entry name" value="ERCC1-like_central_dom"/>
</dbReference>
<dbReference type="InterPro" id="IPR010994">
    <property type="entry name" value="RuvA_2-like"/>
</dbReference>
<dbReference type="GO" id="GO:0006312">
    <property type="term" value="P:mitotic recombination"/>
    <property type="evidence" value="ECO:0007669"/>
    <property type="project" value="TreeGrafter"/>
</dbReference>
<feature type="compositionally biased region" description="Polar residues" evidence="7">
    <location>
        <begin position="157"/>
        <end position="166"/>
    </location>
</feature>
<dbReference type="PANTHER" id="PTHR12749">
    <property type="entry name" value="EXCISION REPAIR CROSS-COMPLEMENTING 1 ERCC1"/>
    <property type="match status" value="1"/>
</dbReference>
<dbReference type="GO" id="GO:0070522">
    <property type="term" value="C:ERCC4-ERCC1 complex"/>
    <property type="evidence" value="ECO:0007669"/>
    <property type="project" value="TreeGrafter"/>
</dbReference>
<keyword evidence="6" id="KW-0539">Nucleus</keyword>
<comment type="subcellular location">
    <subcellularLocation>
        <location evidence="1">Nucleus</location>
    </subcellularLocation>
</comment>
<organism evidence="9 10">
    <name type="scientific">Triparma laevis f. inornata</name>
    <dbReference type="NCBI Taxonomy" id="1714386"/>
    <lineage>
        <taxon>Eukaryota</taxon>
        <taxon>Sar</taxon>
        <taxon>Stramenopiles</taxon>
        <taxon>Ochrophyta</taxon>
        <taxon>Bolidophyceae</taxon>
        <taxon>Parmales</taxon>
        <taxon>Triparmaceae</taxon>
        <taxon>Triparma</taxon>
    </lineage>
</organism>
<dbReference type="Proteomes" id="UP001162640">
    <property type="component" value="Unassembled WGS sequence"/>
</dbReference>
<gene>
    <name evidence="9" type="ORF">TL16_g09243</name>
</gene>
<dbReference type="EMBL" id="BLQM01000313">
    <property type="protein sequence ID" value="GMH82402.1"/>
    <property type="molecule type" value="Genomic_DNA"/>
</dbReference>